<dbReference type="Gene3D" id="3.40.50.300">
    <property type="entry name" value="P-loop containing nucleotide triphosphate hydrolases"/>
    <property type="match status" value="1"/>
</dbReference>
<dbReference type="GO" id="GO:0016887">
    <property type="term" value="F:ATP hydrolysis activity"/>
    <property type="evidence" value="ECO:0007669"/>
    <property type="project" value="InterPro"/>
</dbReference>
<dbReference type="SUPFAM" id="SSF48019">
    <property type="entry name" value="post-AAA+ oligomerization domain-like"/>
    <property type="match status" value="1"/>
</dbReference>
<keyword evidence="4" id="KW-0808">Transferase</keyword>
<dbReference type="PANTHER" id="PTHR23389">
    <property type="entry name" value="CHROMOSOME TRANSMISSION FIDELITY FACTOR 18"/>
    <property type="match status" value="1"/>
</dbReference>
<dbReference type="HOGENOM" id="CLU_003574_8_0_1"/>
<dbReference type="GO" id="GO:0003689">
    <property type="term" value="F:DNA clamp loader activity"/>
    <property type="evidence" value="ECO:0007669"/>
    <property type="project" value="InterPro"/>
</dbReference>
<evidence type="ECO:0000256" key="1">
    <source>
        <dbReference type="ARBA" id="ARBA00006116"/>
    </source>
</evidence>
<dbReference type="VEuPathDB" id="MicrosporidiaDB:THOM_1309"/>
<keyword evidence="5" id="KW-1185">Reference proteome</keyword>
<dbReference type="FunCoup" id="L7JWF2">
    <property type="interactions" value="188"/>
</dbReference>
<keyword evidence="2" id="KW-0235">DNA replication</keyword>
<dbReference type="GO" id="GO:0003677">
    <property type="term" value="F:DNA binding"/>
    <property type="evidence" value="ECO:0007669"/>
    <property type="project" value="InterPro"/>
</dbReference>
<reference evidence="4 5" key="1">
    <citation type="journal article" date="2012" name="PLoS Pathog.">
        <title>The genome of the obligate intracellular parasite Trachipleistophora hominis: new insights into microsporidian genome dynamics and reductive evolution.</title>
        <authorList>
            <person name="Heinz E."/>
            <person name="Williams T.A."/>
            <person name="Nakjang S."/>
            <person name="Noel C.J."/>
            <person name="Swan D.C."/>
            <person name="Goldberg A.V."/>
            <person name="Harris S.R."/>
            <person name="Weinmaier T."/>
            <person name="Markert S."/>
            <person name="Becher D."/>
            <person name="Bernhardt J."/>
            <person name="Dagan T."/>
            <person name="Hacker C."/>
            <person name="Lucocq J.M."/>
            <person name="Schweder T."/>
            <person name="Rattei T."/>
            <person name="Hall N."/>
            <person name="Hirt R.P."/>
            <person name="Embley T.M."/>
        </authorList>
    </citation>
    <scope>NUCLEOTIDE SEQUENCE [LARGE SCALE GENOMIC DNA]</scope>
</reference>
<dbReference type="SMART" id="SM00382">
    <property type="entry name" value="AAA"/>
    <property type="match status" value="1"/>
</dbReference>
<dbReference type="OrthoDB" id="446168at2759"/>
<gene>
    <name evidence="4" type="ORF">THOM_1309</name>
</gene>
<dbReference type="InterPro" id="IPR013725">
    <property type="entry name" value="DNA_replication_fac_RFC1_C"/>
</dbReference>
<evidence type="ECO:0000256" key="2">
    <source>
        <dbReference type="ARBA" id="ARBA00022705"/>
    </source>
</evidence>
<dbReference type="GO" id="GO:0003887">
    <property type="term" value="F:DNA-directed DNA polymerase activity"/>
    <property type="evidence" value="ECO:0007669"/>
    <property type="project" value="UniProtKB-EC"/>
</dbReference>
<sequence length="476" mass="54450">MEKVMVNWMNTRSDSAGSAYNYADESNYGTLWTVKYEPRSLDEVLGNKTAKEHILSFLEQHTPGKALLIAGPPGVGKSLCVKLACASTVYEMTEFNASDVRNKGSLSERVRQFVNCACISGKRRALVMDECDGMTGDRGGMPELVQIIKNARMPVICICNDKYAVRPLASVCEEVTFRKLETRQILGRIRDILKSEHRAVTDKEIVEVCAMANNDMRYILNCLQGRVMYTKVVSRTLFDEVLALFGRGTAAEKIETFFQDYEMMPMMVYENYLRSEVREDGHVKKDRVNAHKHNKTTKNTRINVYELGESDWHRKMRTYAHASDSISLADTYLRKMGSNDWSLLNQYAVFGALIPAQNIKINRRIEFPKILGNTSKGNKHNKIIQTFHFHILSRCDPTEFYFYDMPLLIKTYIANLNDGHIDKNVQFLVENKLLKSDCDDGMSVYGWEKNVSTKGKSAMTRAYKKLKRSLPYNDDE</sequence>
<dbReference type="SUPFAM" id="SSF52540">
    <property type="entry name" value="P-loop containing nucleoside triphosphate hydrolases"/>
    <property type="match status" value="1"/>
</dbReference>
<dbReference type="AlphaFoldDB" id="L7JWF2"/>
<dbReference type="GO" id="GO:0005634">
    <property type="term" value="C:nucleus"/>
    <property type="evidence" value="ECO:0007669"/>
    <property type="project" value="TreeGrafter"/>
</dbReference>
<dbReference type="EC" id="2.7.7.7" evidence="4"/>
<keyword evidence="4" id="KW-0548">Nucleotidyltransferase</keyword>
<dbReference type="Gene3D" id="1.20.272.10">
    <property type="match status" value="1"/>
</dbReference>
<evidence type="ECO:0000313" key="4">
    <source>
        <dbReference type="EMBL" id="ELQ75739.1"/>
    </source>
</evidence>
<dbReference type="InParanoid" id="L7JWF2"/>
<comment type="similarity">
    <text evidence="1">Belongs to the activator 1 large subunit family.</text>
</comment>
<protein>
    <submittedName>
        <fullName evidence="4">Replication factor C, subunit RFC1 (Large subunit)</fullName>
        <ecNumber evidence="4">2.7.7.7</ecNumber>
    </submittedName>
</protein>
<dbReference type="GO" id="GO:0005663">
    <property type="term" value="C:DNA replication factor C complex"/>
    <property type="evidence" value="ECO:0007669"/>
    <property type="project" value="InterPro"/>
</dbReference>
<evidence type="ECO:0000259" key="3">
    <source>
        <dbReference type="SMART" id="SM00382"/>
    </source>
</evidence>
<proteinExistence type="inferred from homology"/>
<dbReference type="OMA" id="MLPYSID"/>
<dbReference type="InterPro" id="IPR008921">
    <property type="entry name" value="DNA_pol3_clamp-load_cplx_C"/>
</dbReference>
<evidence type="ECO:0000313" key="5">
    <source>
        <dbReference type="Proteomes" id="UP000011185"/>
    </source>
</evidence>
<dbReference type="EMBL" id="JH993930">
    <property type="protein sequence ID" value="ELQ75739.1"/>
    <property type="molecule type" value="Genomic_DNA"/>
</dbReference>
<dbReference type="InterPro" id="IPR003593">
    <property type="entry name" value="AAA+_ATPase"/>
</dbReference>
<dbReference type="InterPro" id="IPR003959">
    <property type="entry name" value="ATPase_AAA_core"/>
</dbReference>
<dbReference type="InterPro" id="IPR027417">
    <property type="entry name" value="P-loop_NTPase"/>
</dbReference>
<dbReference type="STRING" id="72359.L7JWF2"/>
<dbReference type="GO" id="GO:0006271">
    <property type="term" value="P:DNA strand elongation involved in DNA replication"/>
    <property type="evidence" value="ECO:0007669"/>
    <property type="project" value="UniProtKB-ARBA"/>
</dbReference>
<dbReference type="Pfam" id="PF08519">
    <property type="entry name" value="RFC1"/>
    <property type="match status" value="1"/>
</dbReference>
<dbReference type="Proteomes" id="UP000011185">
    <property type="component" value="Unassembled WGS sequence"/>
</dbReference>
<dbReference type="PANTHER" id="PTHR23389:SF6">
    <property type="entry name" value="REPLICATION FACTOR C SUBUNIT 1"/>
    <property type="match status" value="1"/>
</dbReference>
<feature type="domain" description="AAA+ ATPase" evidence="3">
    <location>
        <begin position="63"/>
        <end position="190"/>
    </location>
</feature>
<dbReference type="GO" id="GO:0005524">
    <property type="term" value="F:ATP binding"/>
    <property type="evidence" value="ECO:0007669"/>
    <property type="project" value="InterPro"/>
</dbReference>
<dbReference type="Pfam" id="PF00004">
    <property type="entry name" value="AAA"/>
    <property type="match status" value="1"/>
</dbReference>
<accession>L7JWF2</accession>
<dbReference type="Gene3D" id="1.10.8.60">
    <property type="match status" value="1"/>
</dbReference>
<name>L7JWF2_TRAHO</name>
<organism evidence="4 5">
    <name type="scientific">Trachipleistophora hominis</name>
    <name type="common">Microsporidian parasite</name>
    <dbReference type="NCBI Taxonomy" id="72359"/>
    <lineage>
        <taxon>Eukaryota</taxon>
        <taxon>Fungi</taxon>
        <taxon>Fungi incertae sedis</taxon>
        <taxon>Microsporidia</taxon>
        <taxon>Pleistophoridae</taxon>
        <taxon>Trachipleistophora</taxon>
    </lineage>
</organism>